<evidence type="ECO:0000256" key="3">
    <source>
        <dbReference type="SAM" id="MobiDB-lite"/>
    </source>
</evidence>
<dbReference type="InterPro" id="IPR006722">
    <property type="entry name" value="Sedlin"/>
</dbReference>
<accession>A0A427YJJ0</accession>
<evidence type="ECO:0000256" key="2">
    <source>
        <dbReference type="ARBA" id="ARBA00024408"/>
    </source>
</evidence>
<protein>
    <recommendedName>
        <fullName evidence="2">Trafficking protein particle complex subunit 2-like protein</fullName>
    </recommendedName>
</protein>
<dbReference type="Proteomes" id="UP000279259">
    <property type="component" value="Unassembled WGS sequence"/>
</dbReference>
<comment type="caution">
    <text evidence="4">The sequence shown here is derived from an EMBL/GenBank/DDBJ whole genome shotgun (WGS) entry which is preliminary data.</text>
</comment>
<comment type="similarity">
    <text evidence="1">Belongs to the TRAPP small subunits family. Sedlin subfamily.</text>
</comment>
<dbReference type="EMBL" id="RSCD01000008">
    <property type="protein sequence ID" value="RSH91241.1"/>
    <property type="molecule type" value="Genomic_DNA"/>
</dbReference>
<dbReference type="Gene3D" id="3.30.450.70">
    <property type="match status" value="1"/>
</dbReference>
<dbReference type="Pfam" id="PF04628">
    <property type="entry name" value="Sedlin_N"/>
    <property type="match status" value="1"/>
</dbReference>
<dbReference type="PANTHER" id="PTHR12403">
    <property type="entry name" value="TRAFFICKING PROTEIN PARTICLE COMPLEX SUBUNIT 2"/>
    <property type="match status" value="1"/>
</dbReference>
<proteinExistence type="inferred from homology"/>
<dbReference type="SUPFAM" id="SSF64356">
    <property type="entry name" value="SNARE-like"/>
    <property type="match status" value="1"/>
</dbReference>
<feature type="compositionally biased region" description="Pro residues" evidence="3">
    <location>
        <begin position="146"/>
        <end position="160"/>
    </location>
</feature>
<evidence type="ECO:0000313" key="4">
    <source>
        <dbReference type="EMBL" id="RSH91241.1"/>
    </source>
</evidence>
<evidence type="ECO:0000256" key="1">
    <source>
        <dbReference type="ARBA" id="ARBA00006626"/>
    </source>
</evidence>
<dbReference type="CDD" id="cd14854">
    <property type="entry name" value="TRAPPC2L"/>
    <property type="match status" value="1"/>
</dbReference>
<name>A0A427YJJ0_9TREE</name>
<dbReference type="InterPro" id="IPR011012">
    <property type="entry name" value="Longin-like_dom_sf"/>
</dbReference>
<dbReference type="GO" id="GO:0005737">
    <property type="term" value="C:cytoplasm"/>
    <property type="evidence" value="ECO:0007669"/>
    <property type="project" value="GOC"/>
</dbReference>
<reference evidence="4 5" key="1">
    <citation type="submission" date="2018-11" db="EMBL/GenBank/DDBJ databases">
        <title>Genome sequence of Saitozyma podzolica DSM 27192.</title>
        <authorList>
            <person name="Aliyu H."/>
            <person name="Gorte O."/>
            <person name="Ochsenreither K."/>
        </authorList>
    </citation>
    <scope>NUCLEOTIDE SEQUENCE [LARGE SCALE GENOMIC DNA]</scope>
    <source>
        <strain evidence="4 5">DSM 27192</strain>
    </source>
</reference>
<dbReference type="GO" id="GO:0006888">
    <property type="term" value="P:endoplasmic reticulum to Golgi vesicle-mediated transport"/>
    <property type="evidence" value="ECO:0007669"/>
    <property type="project" value="InterPro"/>
</dbReference>
<gene>
    <name evidence="4" type="ORF">EHS25_009540</name>
</gene>
<sequence length="160" mass="17529">MDPRASIPLVPLHLTALAILSPNNAPLYVHSFTGPADELRHYHLAHAAVDVIEERIVMSTTPTKPADSYLGLLFCMEDMAFYGFQTTTKLRMVLSIALVDAMIKDADIVAVFRAVHHLLLEAIHNPFLSLPPSFRARPAHQIPEKQAPPPPPPSTTPGIS</sequence>
<dbReference type="STRING" id="1890683.A0A427YJJ0"/>
<dbReference type="AlphaFoldDB" id="A0A427YJJ0"/>
<keyword evidence="5" id="KW-1185">Reference proteome</keyword>
<organism evidence="4 5">
    <name type="scientific">Saitozyma podzolica</name>
    <dbReference type="NCBI Taxonomy" id="1890683"/>
    <lineage>
        <taxon>Eukaryota</taxon>
        <taxon>Fungi</taxon>
        <taxon>Dikarya</taxon>
        <taxon>Basidiomycota</taxon>
        <taxon>Agaricomycotina</taxon>
        <taxon>Tremellomycetes</taxon>
        <taxon>Tremellales</taxon>
        <taxon>Trimorphomycetaceae</taxon>
        <taxon>Saitozyma</taxon>
    </lineage>
</organism>
<dbReference type="OrthoDB" id="18320at2759"/>
<evidence type="ECO:0000313" key="5">
    <source>
        <dbReference type="Proteomes" id="UP000279259"/>
    </source>
</evidence>
<feature type="region of interest" description="Disordered" evidence="3">
    <location>
        <begin position="138"/>
        <end position="160"/>
    </location>
</feature>
<dbReference type="InterPro" id="IPR044760">
    <property type="entry name" value="TRAPPC2L"/>
</dbReference>